<sequence length="175" mass="18373">MPSSIASIVFISASLLISSTPLATSSSALIDKVCASGKLISVATCRKALESEPRVASAKDLYELSIETIKSGITKSSATLDHIKTLLKDNGADPALGKCKGSYEWVIVSLNSALGEVGMKEYLTATYDLLLVGSVCIRNCEEVVASKAIKDEIIVQGNQLVKVFGSSAYAAVNLL</sequence>
<dbReference type="Gene3D" id="1.20.140.40">
    <property type="entry name" value="Invertase/pectin methylesterase inhibitor family protein"/>
    <property type="match status" value="1"/>
</dbReference>
<gene>
    <name evidence="3" type="ORF">AAHA92_19110</name>
</gene>
<evidence type="ECO:0000259" key="2">
    <source>
        <dbReference type="SMART" id="SM00856"/>
    </source>
</evidence>
<comment type="caution">
    <text evidence="3">The sequence shown here is derived from an EMBL/GenBank/DDBJ whole genome shotgun (WGS) entry which is preliminary data.</text>
</comment>
<reference evidence="3 4" key="1">
    <citation type="submission" date="2024-06" db="EMBL/GenBank/DDBJ databases">
        <title>A chromosome level genome sequence of Diviner's sage (Salvia divinorum).</title>
        <authorList>
            <person name="Ford S.A."/>
            <person name="Ro D.-K."/>
            <person name="Ness R.W."/>
            <person name="Phillips M.A."/>
        </authorList>
    </citation>
    <scope>NUCLEOTIDE SEQUENCE [LARGE SCALE GENOMIC DNA]</scope>
    <source>
        <strain evidence="3">SAF-2024a</strain>
        <tissue evidence="3">Leaf</tissue>
    </source>
</reference>
<keyword evidence="1" id="KW-0732">Signal</keyword>
<proteinExistence type="predicted"/>
<dbReference type="Pfam" id="PF04043">
    <property type="entry name" value="PMEI"/>
    <property type="match status" value="1"/>
</dbReference>
<feature type="domain" description="Pectinesterase inhibitor" evidence="2">
    <location>
        <begin position="25"/>
        <end position="171"/>
    </location>
</feature>
<dbReference type="SUPFAM" id="SSF101148">
    <property type="entry name" value="Plant invertase/pectin methylesterase inhibitor"/>
    <property type="match status" value="1"/>
</dbReference>
<keyword evidence="4" id="KW-1185">Reference proteome</keyword>
<evidence type="ECO:0000313" key="4">
    <source>
        <dbReference type="Proteomes" id="UP001567538"/>
    </source>
</evidence>
<feature type="chain" id="PRO_5044808223" evidence="1">
    <location>
        <begin position="26"/>
        <end position="175"/>
    </location>
</feature>
<dbReference type="Proteomes" id="UP001567538">
    <property type="component" value="Unassembled WGS sequence"/>
</dbReference>
<evidence type="ECO:0000313" key="3">
    <source>
        <dbReference type="EMBL" id="KAL1551242.1"/>
    </source>
</evidence>
<dbReference type="AlphaFoldDB" id="A0ABD1H4A0"/>
<name>A0ABD1H4A0_SALDI</name>
<dbReference type="NCBIfam" id="TIGR01614">
    <property type="entry name" value="PME_inhib"/>
    <property type="match status" value="1"/>
</dbReference>
<evidence type="ECO:0000256" key="1">
    <source>
        <dbReference type="SAM" id="SignalP"/>
    </source>
</evidence>
<accession>A0ABD1H4A0</accession>
<protein>
    <submittedName>
        <fullName evidence="3">Plant invertase/pectin methylesterase inhibitor</fullName>
    </submittedName>
</protein>
<organism evidence="3 4">
    <name type="scientific">Salvia divinorum</name>
    <name type="common">Maria pastora</name>
    <name type="synonym">Diviner's sage</name>
    <dbReference type="NCBI Taxonomy" id="28513"/>
    <lineage>
        <taxon>Eukaryota</taxon>
        <taxon>Viridiplantae</taxon>
        <taxon>Streptophyta</taxon>
        <taxon>Embryophyta</taxon>
        <taxon>Tracheophyta</taxon>
        <taxon>Spermatophyta</taxon>
        <taxon>Magnoliopsida</taxon>
        <taxon>eudicotyledons</taxon>
        <taxon>Gunneridae</taxon>
        <taxon>Pentapetalae</taxon>
        <taxon>asterids</taxon>
        <taxon>lamiids</taxon>
        <taxon>Lamiales</taxon>
        <taxon>Lamiaceae</taxon>
        <taxon>Nepetoideae</taxon>
        <taxon>Mentheae</taxon>
        <taxon>Salviinae</taxon>
        <taxon>Salvia</taxon>
        <taxon>Salvia subgen. Calosphace</taxon>
    </lineage>
</organism>
<dbReference type="SMART" id="SM00856">
    <property type="entry name" value="PMEI"/>
    <property type="match status" value="1"/>
</dbReference>
<dbReference type="InterPro" id="IPR035513">
    <property type="entry name" value="Invertase/methylesterase_inhib"/>
</dbReference>
<feature type="signal peptide" evidence="1">
    <location>
        <begin position="1"/>
        <end position="25"/>
    </location>
</feature>
<dbReference type="PANTHER" id="PTHR31890:SF9">
    <property type="entry name" value="PLANT INVERTASE_PECTIN METHYLESTERASE INHIBITOR SUPERFAMILY PROTEIN"/>
    <property type="match status" value="1"/>
</dbReference>
<dbReference type="PANTHER" id="PTHR31890">
    <property type="entry name" value="PLANT INVERTASE/PECTIN METHYLESTERASE INHIBITOR SUPERFAMILY PROTEIN"/>
    <property type="match status" value="1"/>
</dbReference>
<dbReference type="InterPro" id="IPR006501">
    <property type="entry name" value="Pectinesterase_inhib_dom"/>
</dbReference>
<dbReference type="EMBL" id="JBEAFC010000007">
    <property type="protein sequence ID" value="KAL1551242.1"/>
    <property type="molecule type" value="Genomic_DNA"/>
</dbReference>